<name>A0AA39QG10_9AGAR</name>
<proteinExistence type="predicted"/>
<comment type="caution">
    <text evidence="2">The sequence shown here is derived from an EMBL/GenBank/DDBJ whole genome shotgun (WGS) entry which is preliminary data.</text>
</comment>
<accession>A0AA39QG10</accession>
<dbReference type="Proteomes" id="UP001175228">
    <property type="component" value="Unassembled WGS sequence"/>
</dbReference>
<reference evidence="2" key="1">
    <citation type="submission" date="2023-06" db="EMBL/GenBank/DDBJ databases">
        <authorList>
            <consortium name="Lawrence Berkeley National Laboratory"/>
            <person name="Ahrendt S."/>
            <person name="Sahu N."/>
            <person name="Indic B."/>
            <person name="Wong-Bajracharya J."/>
            <person name="Merenyi Z."/>
            <person name="Ke H.-M."/>
            <person name="Monk M."/>
            <person name="Kocsube S."/>
            <person name="Drula E."/>
            <person name="Lipzen A."/>
            <person name="Balint B."/>
            <person name="Henrissat B."/>
            <person name="Andreopoulos B."/>
            <person name="Martin F.M."/>
            <person name="Harder C.B."/>
            <person name="Rigling D."/>
            <person name="Ford K.L."/>
            <person name="Foster G.D."/>
            <person name="Pangilinan J."/>
            <person name="Papanicolaou A."/>
            <person name="Barry K."/>
            <person name="LaButti K."/>
            <person name="Viragh M."/>
            <person name="Koriabine M."/>
            <person name="Yan M."/>
            <person name="Riley R."/>
            <person name="Champramary S."/>
            <person name="Plett K.L."/>
            <person name="Tsai I.J."/>
            <person name="Slot J."/>
            <person name="Sipos G."/>
            <person name="Plett J."/>
            <person name="Nagy L.G."/>
            <person name="Grigoriev I.V."/>
        </authorList>
    </citation>
    <scope>NUCLEOTIDE SEQUENCE</scope>
    <source>
        <strain evidence="2">HWK02</strain>
    </source>
</reference>
<protein>
    <submittedName>
        <fullName evidence="2">Uncharacterized protein</fullName>
    </submittedName>
</protein>
<evidence type="ECO:0000313" key="2">
    <source>
        <dbReference type="EMBL" id="KAK0501186.1"/>
    </source>
</evidence>
<organism evidence="2 3">
    <name type="scientific">Armillaria luteobubalina</name>
    <dbReference type="NCBI Taxonomy" id="153913"/>
    <lineage>
        <taxon>Eukaryota</taxon>
        <taxon>Fungi</taxon>
        <taxon>Dikarya</taxon>
        <taxon>Basidiomycota</taxon>
        <taxon>Agaricomycotina</taxon>
        <taxon>Agaricomycetes</taxon>
        <taxon>Agaricomycetidae</taxon>
        <taxon>Agaricales</taxon>
        <taxon>Marasmiineae</taxon>
        <taxon>Physalacriaceae</taxon>
        <taxon>Armillaria</taxon>
    </lineage>
</organism>
<feature type="compositionally biased region" description="Polar residues" evidence="1">
    <location>
        <begin position="16"/>
        <end position="34"/>
    </location>
</feature>
<keyword evidence="3" id="KW-1185">Reference proteome</keyword>
<dbReference type="AlphaFoldDB" id="A0AA39QG10"/>
<gene>
    <name evidence="2" type="ORF">EDD18DRAFT_1101026</name>
</gene>
<feature type="region of interest" description="Disordered" evidence="1">
    <location>
        <begin position="1"/>
        <end position="62"/>
    </location>
</feature>
<evidence type="ECO:0000313" key="3">
    <source>
        <dbReference type="Proteomes" id="UP001175228"/>
    </source>
</evidence>
<dbReference type="EMBL" id="JAUEPU010000006">
    <property type="protein sequence ID" value="KAK0501186.1"/>
    <property type="molecule type" value="Genomic_DNA"/>
</dbReference>
<evidence type="ECO:0000256" key="1">
    <source>
        <dbReference type="SAM" id="MobiDB-lite"/>
    </source>
</evidence>
<sequence length="168" mass="17962">MANSGSTGPPPRIKSSEMSSSRELWWSTQIGSKTESTEDDDGPPTRRQGAGRGRKTEASLVSYPAQLDHSVKRFPRVTGSRVAWPDSVGEDFELEDARAGVCELTYPVLSKGGGRGVGDGNLNSGDNSAIVKREARSNIKGHGSCNTVCFEVAMVDAATATMKKQEQE</sequence>